<keyword evidence="2" id="KW-0255">Endonuclease</keyword>
<dbReference type="AlphaFoldDB" id="A0A1I1VXF6"/>
<keyword evidence="2" id="KW-0540">Nuclease</keyword>
<sequence length="181" mass="20517">MLASWMGNPMHTLVLDPGFLPIKVISWRRALCLSFLDKVEVLASYEREVRTVSHSYPTPSVVRLLHAARPGPQVVRFSRKNVYLRDNHRCQYCGVQYSDHELTLDHVVPRVDGGKTTWTNVVTACAACNRRKGGRTPEQAGLPLRTRPARPKWTPMTLAQRLPVHDVPEAWRTWLGVASGR</sequence>
<dbReference type="InterPro" id="IPR029471">
    <property type="entry name" value="HNH_5"/>
</dbReference>
<dbReference type="InterPro" id="IPR003615">
    <property type="entry name" value="HNH_nuc"/>
</dbReference>
<accession>A0A1I1VXF6</accession>
<dbReference type="CDD" id="cd00085">
    <property type="entry name" value="HNHc"/>
    <property type="match status" value="1"/>
</dbReference>
<dbReference type="Proteomes" id="UP000199400">
    <property type="component" value="Unassembled WGS sequence"/>
</dbReference>
<dbReference type="PANTHER" id="PTHR33877">
    <property type="entry name" value="SLL1193 PROTEIN"/>
    <property type="match status" value="1"/>
</dbReference>
<dbReference type="Gene3D" id="1.10.30.50">
    <property type="match status" value="1"/>
</dbReference>
<dbReference type="SMART" id="SM00507">
    <property type="entry name" value="HNHc"/>
    <property type="match status" value="1"/>
</dbReference>
<dbReference type="RefSeq" id="WP_256254027.1">
    <property type="nucleotide sequence ID" value="NZ_FOMX01000005.1"/>
</dbReference>
<name>A0A1I1VXF6_9BACT</name>
<feature type="domain" description="HNH nuclease" evidence="1">
    <location>
        <begin position="77"/>
        <end position="130"/>
    </location>
</feature>
<dbReference type="InterPro" id="IPR052892">
    <property type="entry name" value="NA-targeting_endonuclease"/>
</dbReference>
<protein>
    <submittedName>
        <fullName evidence="2">5-methylcytosine-specific restriction endonuclease McrA</fullName>
    </submittedName>
</protein>
<proteinExistence type="predicted"/>
<gene>
    <name evidence="2" type="ORF">SAMN02745121_01902</name>
</gene>
<dbReference type="PANTHER" id="PTHR33877:SF2">
    <property type="entry name" value="OS07G0170200 PROTEIN"/>
    <property type="match status" value="1"/>
</dbReference>
<evidence type="ECO:0000313" key="3">
    <source>
        <dbReference type="Proteomes" id="UP000199400"/>
    </source>
</evidence>
<keyword evidence="2" id="KW-0378">Hydrolase</keyword>
<organism evidence="2 3">
    <name type="scientific">Nannocystis exedens</name>
    <dbReference type="NCBI Taxonomy" id="54"/>
    <lineage>
        <taxon>Bacteria</taxon>
        <taxon>Pseudomonadati</taxon>
        <taxon>Myxococcota</taxon>
        <taxon>Polyangia</taxon>
        <taxon>Nannocystales</taxon>
        <taxon>Nannocystaceae</taxon>
        <taxon>Nannocystis</taxon>
    </lineage>
</organism>
<evidence type="ECO:0000313" key="2">
    <source>
        <dbReference type="EMBL" id="SFD85723.1"/>
    </source>
</evidence>
<dbReference type="STRING" id="54.SAMN02745121_01902"/>
<evidence type="ECO:0000259" key="1">
    <source>
        <dbReference type="SMART" id="SM00507"/>
    </source>
</evidence>
<reference evidence="3" key="1">
    <citation type="submission" date="2016-10" db="EMBL/GenBank/DDBJ databases">
        <authorList>
            <person name="Varghese N."/>
            <person name="Submissions S."/>
        </authorList>
    </citation>
    <scope>NUCLEOTIDE SEQUENCE [LARGE SCALE GENOMIC DNA]</scope>
    <source>
        <strain evidence="3">ATCC 25963</strain>
    </source>
</reference>
<dbReference type="GO" id="GO:0004519">
    <property type="term" value="F:endonuclease activity"/>
    <property type="evidence" value="ECO:0007669"/>
    <property type="project" value="UniProtKB-KW"/>
</dbReference>
<dbReference type="Pfam" id="PF14279">
    <property type="entry name" value="HNH_5"/>
    <property type="match status" value="1"/>
</dbReference>
<dbReference type="EMBL" id="FOMX01000005">
    <property type="protein sequence ID" value="SFD85723.1"/>
    <property type="molecule type" value="Genomic_DNA"/>
</dbReference>
<keyword evidence="3" id="KW-1185">Reference proteome</keyword>